<dbReference type="SUPFAM" id="SSF55729">
    <property type="entry name" value="Acyl-CoA N-acyltransferases (Nat)"/>
    <property type="match status" value="1"/>
</dbReference>
<proteinExistence type="predicted"/>
<protein>
    <recommendedName>
        <fullName evidence="3">N-acetyltransferase domain-containing protein</fullName>
    </recommendedName>
</protein>
<dbReference type="EMBL" id="KZ678135">
    <property type="protein sequence ID" value="PSN67002.1"/>
    <property type="molecule type" value="Genomic_DNA"/>
</dbReference>
<name>A0A2T2NNI7_CORCC</name>
<dbReference type="AlphaFoldDB" id="A0A2T2NNI7"/>
<keyword evidence="2" id="KW-1185">Reference proteome</keyword>
<organism evidence="1 2">
    <name type="scientific">Corynespora cassiicola Philippines</name>
    <dbReference type="NCBI Taxonomy" id="1448308"/>
    <lineage>
        <taxon>Eukaryota</taxon>
        <taxon>Fungi</taxon>
        <taxon>Dikarya</taxon>
        <taxon>Ascomycota</taxon>
        <taxon>Pezizomycotina</taxon>
        <taxon>Dothideomycetes</taxon>
        <taxon>Pleosporomycetidae</taxon>
        <taxon>Pleosporales</taxon>
        <taxon>Corynesporascaceae</taxon>
        <taxon>Corynespora</taxon>
    </lineage>
</organism>
<evidence type="ECO:0000313" key="2">
    <source>
        <dbReference type="Proteomes" id="UP000240883"/>
    </source>
</evidence>
<gene>
    <name evidence="1" type="ORF">BS50DRAFT_667208</name>
</gene>
<dbReference type="OrthoDB" id="3937649at2759"/>
<dbReference type="InterPro" id="IPR016181">
    <property type="entry name" value="Acyl_CoA_acyltransferase"/>
</dbReference>
<reference evidence="1 2" key="1">
    <citation type="journal article" date="2018" name="Front. Microbiol.">
        <title>Genome-Wide Analysis of Corynespora cassiicola Leaf Fall Disease Putative Effectors.</title>
        <authorList>
            <person name="Lopez D."/>
            <person name="Ribeiro S."/>
            <person name="Label P."/>
            <person name="Fumanal B."/>
            <person name="Venisse J.S."/>
            <person name="Kohler A."/>
            <person name="de Oliveira R.R."/>
            <person name="Labutti K."/>
            <person name="Lipzen A."/>
            <person name="Lail K."/>
            <person name="Bauer D."/>
            <person name="Ohm R.A."/>
            <person name="Barry K.W."/>
            <person name="Spatafora J."/>
            <person name="Grigoriev I.V."/>
            <person name="Martin F.M."/>
            <person name="Pujade-Renaud V."/>
        </authorList>
    </citation>
    <scope>NUCLEOTIDE SEQUENCE [LARGE SCALE GENOMIC DNA]</scope>
    <source>
        <strain evidence="1 2">Philippines</strain>
    </source>
</reference>
<accession>A0A2T2NNI7</accession>
<dbReference type="Proteomes" id="UP000240883">
    <property type="component" value="Unassembled WGS sequence"/>
</dbReference>
<sequence length="215" mass="23913">MFHLRVATRTDLPQLVALVAEPFSNGSLDTEGLTFSHHEITAYLQWRLPRLLLDKKSLLLVLEFRPVNSFKKVSGRVVGCAILRLGAKISRPSSAEPSYTSLSLLNLRSAVSDLTVWPDTQTAEVHTRFEAAQSFVERSVDQDSTALVFYYLLPDFQGCGVGSKMLAEVREKAEQLDTRVPFSALFRSEDVSFGEISGLKHVKDAGKLRVLEPTC</sequence>
<dbReference type="CDD" id="cd04301">
    <property type="entry name" value="NAT_SF"/>
    <property type="match status" value="1"/>
</dbReference>
<evidence type="ECO:0008006" key="3">
    <source>
        <dbReference type="Google" id="ProtNLM"/>
    </source>
</evidence>
<evidence type="ECO:0000313" key="1">
    <source>
        <dbReference type="EMBL" id="PSN67002.1"/>
    </source>
</evidence>
<dbReference type="Gene3D" id="3.40.630.30">
    <property type="match status" value="1"/>
</dbReference>